<reference evidence="1" key="1">
    <citation type="submission" date="2021-09" db="EMBL/GenBank/DDBJ databases">
        <authorList>
            <person name="Martin H S."/>
        </authorList>
    </citation>
    <scope>NUCLEOTIDE SEQUENCE</scope>
</reference>
<sequence length="252" mass="28525">MSVGRDIVLAAVRVVDRDIARVAVLRPQLITAVQRVVHAAEFEVKPVRELVIRRVMIVYATVIATTIGRCPCAFKIPRIVTCNTTESELNTLQSNVARCCTPEPQASTHDTRTKNCLPNTHTFTPQVSNLESDTPDSTRALVDALKLLQPIRPDWPWRSVLRLQAQSLGVYFFDVELQARLALAFSVKTSGSKPWRLYLCCKNYRPDWPWRSVLRLQAQSLGVYFFDVELQARLALAFSVKTSGSKPWRLFL</sequence>
<comment type="caution">
    <text evidence="1">The sequence shown here is derived from an EMBL/GenBank/DDBJ whole genome shotgun (WGS) entry which is preliminary data.</text>
</comment>
<gene>
    <name evidence="1" type="ORF">DCHRY22_LOCUS9797</name>
</gene>
<dbReference type="AlphaFoldDB" id="A0A8J2VTZ0"/>
<protein>
    <submittedName>
        <fullName evidence="1">(African queen) hypothetical protein</fullName>
    </submittedName>
</protein>
<keyword evidence="2" id="KW-1185">Reference proteome</keyword>
<name>A0A8J2VTZ0_9NEOP</name>
<organism evidence="1 2">
    <name type="scientific">Danaus chrysippus</name>
    <name type="common">African queen</name>
    <dbReference type="NCBI Taxonomy" id="151541"/>
    <lineage>
        <taxon>Eukaryota</taxon>
        <taxon>Metazoa</taxon>
        <taxon>Ecdysozoa</taxon>
        <taxon>Arthropoda</taxon>
        <taxon>Hexapoda</taxon>
        <taxon>Insecta</taxon>
        <taxon>Pterygota</taxon>
        <taxon>Neoptera</taxon>
        <taxon>Endopterygota</taxon>
        <taxon>Lepidoptera</taxon>
        <taxon>Glossata</taxon>
        <taxon>Ditrysia</taxon>
        <taxon>Papilionoidea</taxon>
        <taxon>Nymphalidae</taxon>
        <taxon>Danainae</taxon>
        <taxon>Danaini</taxon>
        <taxon>Danaina</taxon>
        <taxon>Danaus</taxon>
        <taxon>Anosia</taxon>
    </lineage>
</organism>
<proteinExistence type="predicted"/>
<evidence type="ECO:0000313" key="1">
    <source>
        <dbReference type="EMBL" id="CAG9571694.1"/>
    </source>
</evidence>
<accession>A0A8J2VTZ0</accession>
<dbReference type="EMBL" id="CAKASE010000067">
    <property type="protein sequence ID" value="CAG9571694.1"/>
    <property type="molecule type" value="Genomic_DNA"/>
</dbReference>
<dbReference type="Proteomes" id="UP000789524">
    <property type="component" value="Unassembled WGS sequence"/>
</dbReference>
<evidence type="ECO:0000313" key="2">
    <source>
        <dbReference type="Proteomes" id="UP000789524"/>
    </source>
</evidence>